<evidence type="ECO:0000313" key="2">
    <source>
        <dbReference type="EMBL" id="RDX40266.1"/>
    </source>
</evidence>
<dbReference type="EMBL" id="KZ857570">
    <property type="protein sequence ID" value="RDX40266.1"/>
    <property type="molecule type" value="Genomic_DNA"/>
</dbReference>
<proteinExistence type="predicted"/>
<accession>A0A371CJ10</accession>
<feature type="region of interest" description="Disordered" evidence="1">
    <location>
        <begin position="52"/>
        <end position="208"/>
    </location>
</feature>
<reference evidence="2 3" key="1">
    <citation type="journal article" date="2018" name="Biotechnol. Biofuels">
        <title>Integrative visual omics of the white-rot fungus Polyporus brumalis exposes the biotechnological potential of its oxidative enzymes for delignifying raw plant biomass.</title>
        <authorList>
            <person name="Miyauchi S."/>
            <person name="Rancon A."/>
            <person name="Drula E."/>
            <person name="Hage H."/>
            <person name="Chaduli D."/>
            <person name="Favel A."/>
            <person name="Grisel S."/>
            <person name="Henrissat B."/>
            <person name="Herpoel-Gimbert I."/>
            <person name="Ruiz-Duenas F.J."/>
            <person name="Chevret D."/>
            <person name="Hainaut M."/>
            <person name="Lin J."/>
            <person name="Wang M."/>
            <person name="Pangilinan J."/>
            <person name="Lipzen A."/>
            <person name="Lesage-Meessen L."/>
            <person name="Navarro D."/>
            <person name="Riley R."/>
            <person name="Grigoriev I.V."/>
            <person name="Zhou S."/>
            <person name="Raouche S."/>
            <person name="Rosso M.N."/>
        </authorList>
    </citation>
    <scope>NUCLEOTIDE SEQUENCE [LARGE SCALE GENOMIC DNA]</scope>
    <source>
        <strain evidence="2 3">BRFM 1820</strain>
    </source>
</reference>
<keyword evidence="3" id="KW-1185">Reference proteome</keyword>
<feature type="compositionally biased region" description="Basic and acidic residues" evidence="1">
    <location>
        <begin position="57"/>
        <end position="66"/>
    </location>
</feature>
<feature type="compositionally biased region" description="Polar residues" evidence="1">
    <location>
        <begin position="96"/>
        <end position="107"/>
    </location>
</feature>
<dbReference type="AlphaFoldDB" id="A0A371CJ10"/>
<gene>
    <name evidence="2" type="ORF">OH76DRAFT_1423815</name>
</gene>
<sequence>MFAANFSDVPILCHQIAPVYGLSRAQAPPSVKRCLPDILAVAHASLPLVDGAATGQGRREDRRRAEGGGAESARNSEKHRDLEVPDNRRSIVCQHGQKQSIHVSPQHNVGRAPSTPTLRATAAGTRYNSHGGLHMRGERRAGTYATGREGSVGREEGEVPSGGRKGETPSGGRKGEAPSGRRKGEAPLSTGTGERLRGPEHPSANREGNVQEYGDQLERPLISPDQSVYLSPLIRLIVWEAQVPTQPHINLRHLSMLVGRVSAGDRMPYWCFHGSLGFDDSAAGISLGRWPVQLGGFQNHTTCRVSVAGLASGLPIRIFNVANVASAPQSVLWPGNVIFTAYCFILSTLSTLACHDQGGMSNDTTPFSPTIVHASHHPSSTGMRCRINIPELRYDETATRRDPKDVKLKVATQLVDSYSRTPSLSLPCPPTATCWCRRLVSDTLLTRAVGVARRFRECVLPTQTCTAHAVWALAGRHKSEACCHLLVPAGSARAIEDIYVAP</sequence>
<protein>
    <submittedName>
        <fullName evidence="2">Uncharacterized protein</fullName>
    </submittedName>
</protein>
<name>A0A371CJ10_9APHY</name>
<dbReference type="Proteomes" id="UP000256964">
    <property type="component" value="Unassembled WGS sequence"/>
</dbReference>
<evidence type="ECO:0000256" key="1">
    <source>
        <dbReference type="SAM" id="MobiDB-lite"/>
    </source>
</evidence>
<organism evidence="2 3">
    <name type="scientific">Lentinus brumalis</name>
    <dbReference type="NCBI Taxonomy" id="2498619"/>
    <lineage>
        <taxon>Eukaryota</taxon>
        <taxon>Fungi</taxon>
        <taxon>Dikarya</taxon>
        <taxon>Basidiomycota</taxon>
        <taxon>Agaricomycotina</taxon>
        <taxon>Agaricomycetes</taxon>
        <taxon>Polyporales</taxon>
        <taxon>Polyporaceae</taxon>
        <taxon>Lentinus</taxon>
    </lineage>
</organism>
<feature type="compositionally biased region" description="Basic and acidic residues" evidence="1">
    <location>
        <begin position="74"/>
        <end position="89"/>
    </location>
</feature>
<evidence type="ECO:0000313" key="3">
    <source>
        <dbReference type="Proteomes" id="UP000256964"/>
    </source>
</evidence>
<feature type="compositionally biased region" description="Basic and acidic residues" evidence="1">
    <location>
        <begin position="194"/>
        <end position="204"/>
    </location>
</feature>